<dbReference type="PANTHER" id="PTHR14379">
    <property type="entry name" value="LIMKAIN B LKAP"/>
    <property type="match status" value="1"/>
</dbReference>
<protein>
    <submittedName>
        <fullName evidence="3">Predicted protein</fullName>
    </submittedName>
</protein>
<dbReference type="GO" id="GO:0005777">
    <property type="term" value="C:peroxisome"/>
    <property type="evidence" value="ECO:0007669"/>
    <property type="project" value="InterPro"/>
</dbReference>
<evidence type="ECO:0000313" key="4">
    <source>
        <dbReference type="Proteomes" id="UP000008694"/>
    </source>
</evidence>
<dbReference type="Pfam" id="PF01936">
    <property type="entry name" value="NYN"/>
    <property type="match status" value="1"/>
</dbReference>
<reference evidence="4" key="1">
    <citation type="journal article" date="2011" name="Nat. Genet.">
        <title>The Arabidopsis lyrata genome sequence and the basis of rapid genome size change.</title>
        <authorList>
            <person name="Hu T.T."/>
            <person name="Pattyn P."/>
            <person name="Bakker E.G."/>
            <person name="Cao J."/>
            <person name="Cheng J.-F."/>
            <person name="Clark R.M."/>
            <person name="Fahlgren N."/>
            <person name="Fawcett J.A."/>
            <person name="Grimwood J."/>
            <person name="Gundlach H."/>
            <person name="Haberer G."/>
            <person name="Hollister J.D."/>
            <person name="Ossowski S."/>
            <person name="Ottilar R.P."/>
            <person name="Salamov A.A."/>
            <person name="Schneeberger K."/>
            <person name="Spannagl M."/>
            <person name="Wang X."/>
            <person name="Yang L."/>
            <person name="Nasrallah M.E."/>
            <person name="Bergelson J."/>
            <person name="Carrington J.C."/>
            <person name="Gaut B.S."/>
            <person name="Schmutz J."/>
            <person name="Mayer K.F.X."/>
            <person name="Van de Peer Y."/>
            <person name="Grigoriev I.V."/>
            <person name="Nordborg M."/>
            <person name="Weigel D."/>
            <person name="Guo Y.-L."/>
        </authorList>
    </citation>
    <scope>NUCLEOTIDE SEQUENCE [LARGE SCALE GENOMIC DNA]</scope>
    <source>
        <strain evidence="4">cv. MN47</strain>
    </source>
</reference>
<name>D7KJG7_ARALL</name>
<dbReference type="EMBL" id="GL348713">
    <property type="protein sequence ID" value="EFH70637.1"/>
    <property type="molecule type" value="Genomic_DNA"/>
</dbReference>
<dbReference type="Gramene" id="Al_scaffold_0001_4664">
    <property type="protein sequence ID" value="Al_scaffold_0001_4664"/>
    <property type="gene ID" value="Al_scaffold_0001_4664"/>
</dbReference>
<dbReference type="Proteomes" id="UP000008694">
    <property type="component" value="Unassembled WGS sequence"/>
</dbReference>
<gene>
    <name evidence="3" type="ORF">ARALYDRAFT_682341</name>
</gene>
<dbReference type="AlphaFoldDB" id="D7KJG7"/>
<evidence type="ECO:0000259" key="2">
    <source>
        <dbReference type="Pfam" id="PF01936"/>
    </source>
</evidence>
<sequence length="444" mass="50342">MSRRSNPNLLGSLVFPPFPLDRLSIPHSVYTMARRRLFAVARTFAYWDVHSWHPPKDSIFFADPGYIGLAFRLPLYEERVRSLRSIDAYCGRDMFPDDQILKCEDVGINVMLLGNTRSAFVNLMLWDIASMARNQRFGSKKPNLVVFSKISEHTEMMTKALVSLRRVGCNVLFAMPNDTNTSYGDFGVSLSEDEYGNVSLALLSDPSSKVPVVSCRDLFDEEKVLANVYDPDEEEEEEEEEDVMEVEEVESRVSPEPYIPPEAEAESSSSFVLPENVGTCVFWDVQDYPVPLGLQPETFIQNIKTDLGTEDDILILAYVADEKSFPDSYRTHSRFTSVSADKYTRLTVMMVDIICWVVKNRSACPNLLVIANASVEDQQFWPFILGLGYRGFNIFATIPDTDLPDDKTETAERLMLNKSLLSWKNLSCKRKRKGIEDTVSGSDE</sequence>
<organism evidence="4">
    <name type="scientific">Arabidopsis lyrata subsp. lyrata</name>
    <name type="common">Lyre-leaved rock-cress</name>
    <dbReference type="NCBI Taxonomy" id="81972"/>
    <lineage>
        <taxon>Eukaryota</taxon>
        <taxon>Viridiplantae</taxon>
        <taxon>Streptophyta</taxon>
        <taxon>Embryophyta</taxon>
        <taxon>Tracheophyta</taxon>
        <taxon>Spermatophyta</taxon>
        <taxon>Magnoliopsida</taxon>
        <taxon>eudicotyledons</taxon>
        <taxon>Gunneridae</taxon>
        <taxon>Pentapetalae</taxon>
        <taxon>rosids</taxon>
        <taxon>malvids</taxon>
        <taxon>Brassicales</taxon>
        <taxon>Brassicaceae</taxon>
        <taxon>Camelineae</taxon>
        <taxon>Arabidopsis</taxon>
    </lineage>
</organism>
<evidence type="ECO:0000313" key="3">
    <source>
        <dbReference type="EMBL" id="EFH70637.1"/>
    </source>
</evidence>
<dbReference type="GO" id="GO:0004540">
    <property type="term" value="F:RNA nuclease activity"/>
    <property type="evidence" value="ECO:0007669"/>
    <property type="project" value="InterPro"/>
</dbReference>
<dbReference type="InterPro" id="IPR024768">
    <property type="entry name" value="Marf1"/>
</dbReference>
<feature type="compositionally biased region" description="Acidic residues" evidence="1">
    <location>
        <begin position="230"/>
        <end position="248"/>
    </location>
</feature>
<accession>D7KJG7</accession>
<proteinExistence type="predicted"/>
<feature type="domain" description="NYN" evidence="2">
    <location>
        <begin position="279"/>
        <end position="396"/>
    </location>
</feature>
<evidence type="ECO:0000256" key="1">
    <source>
        <dbReference type="SAM" id="MobiDB-lite"/>
    </source>
</evidence>
<dbReference type="HOGENOM" id="CLU_669675_0_0_1"/>
<dbReference type="InterPro" id="IPR021139">
    <property type="entry name" value="NYN"/>
</dbReference>
<keyword evidence="4" id="KW-1185">Reference proteome</keyword>
<feature type="region of interest" description="Disordered" evidence="1">
    <location>
        <begin position="230"/>
        <end position="257"/>
    </location>
</feature>
<dbReference type="PANTHER" id="PTHR14379:SF3">
    <property type="entry name" value="MEIOSIS REGULATOR AND MRNA STABILITY FACTOR 1"/>
    <property type="match status" value="1"/>
</dbReference>
<dbReference type="GO" id="GO:0010468">
    <property type="term" value="P:regulation of gene expression"/>
    <property type="evidence" value="ECO:0007669"/>
    <property type="project" value="InterPro"/>
</dbReference>